<organism evidence="2">
    <name type="scientific">Oryza brachyantha</name>
    <name type="common">malo sina</name>
    <dbReference type="NCBI Taxonomy" id="4533"/>
    <lineage>
        <taxon>Eukaryota</taxon>
        <taxon>Viridiplantae</taxon>
        <taxon>Streptophyta</taxon>
        <taxon>Embryophyta</taxon>
        <taxon>Tracheophyta</taxon>
        <taxon>Spermatophyta</taxon>
        <taxon>Magnoliopsida</taxon>
        <taxon>Liliopsida</taxon>
        <taxon>Poales</taxon>
        <taxon>Poaceae</taxon>
        <taxon>BOP clade</taxon>
        <taxon>Oryzoideae</taxon>
        <taxon>Oryzeae</taxon>
        <taxon>Oryzinae</taxon>
        <taxon>Oryza</taxon>
    </lineage>
</organism>
<sequence>RPDPGGGRPPWLLYRHARRQRALRSRLREVGSPRPRLHARSALGREARWRRPIGLSLPLSPRRLSEREAGQSEAGGLTAPARGSSTRLDPSSPPPCCCCYWLALANERG</sequence>
<evidence type="ECO:0000313" key="3">
    <source>
        <dbReference type="Proteomes" id="UP000006038"/>
    </source>
</evidence>
<accession>J3LRU3</accession>
<feature type="region of interest" description="Disordered" evidence="1">
    <location>
        <begin position="60"/>
        <end position="94"/>
    </location>
</feature>
<reference evidence="2" key="2">
    <citation type="submission" date="2013-04" db="UniProtKB">
        <authorList>
            <consortium name="EnsemblPlants"/>
        </authorList>
    </citation>
    <scope>IDENTIFICATION</scope>
</reference>
<dbReference type="HOGENOM" id="CLU_2190712_0_0_1"/>
<reference evidence="2" key="1">
    <citation type="journal article" date="2013" name="Nat. Commun.">
        <title>Whole-genome sequencing of Oryza brachyantha reveals mechanisms underlying Oryza genome evolution.</title>
        <authorList>
            <person name="Chen J."/>
            <person name="Huang Q."/>
            <person name="Gao D."/>
            <person name="Wang J."/>
            <person name="Lang Y."/>
            <person name="Liu T."/>
            <person name="Li B."/>
            <person name="Bai Z."/>
            <person name="Luis Goicoechea J."/>
            <person name="Liang C."/>
            <person name="Chen C."/>
            <person name="Zhang W."/>
            <person name="Sun S."/>
            <person name="Liao Y."/>
            <person name="Zhang X."/>
            <person name="Yang L."/>
            <person name="Song C."/>
            <person name="Wang M."/>
            <person name="Shi J."/>
            <person name="Liu G."/>
            <person name="Liu J."/>
            <person name="Zhou H."/>
            <person name="Zhou W."/>
            <person name="Yu Q."/>
            <person name="An N."/>
            <person name="Chen Y."/>
            <person name="Cai Q."/>
            <person name="Wang B."/>
            <person name="Liu B."/>
            <person name="Min J."/>
            <person name="Huang Y."/>
            <person name="Wu H."/>
            <person name="Li Z."/>
            <person name="Zhang Y."/>
            <person name="Yin Y."/>
            <person name="Song W."/>
            <person name="Jiang J."/>
            <person name="Jackson S.A."/>
            <person name="Wing R.A."/>
            <person name="Wang J."/>
            <person name="Chen M."/>
        </authorList>
    </citation>
    <scope>NUCLEOTIDE SEQUENCE [LARGE SCALE GENOMIC DNA]</scope>
    <source>
        <strain evidence="2">cv. IRGC 101232</strain>
    </source>
</reference>
<dbReference type="EnsemblPlants" id="OB03G37690.1">
    <property type="protein sequence ID" value="OB03G37690.1"/>
    <property type="gene ID" value="OB03G37690"/>
</dbReference>
<dbReference type="AlphaFoldDB" id="J3LRU3"/>
<evidence type="ECO:0000313" key="2">
    <source>
        <dbReference type="EnsemblPlants" id="OB03G37690.1"/>
    </source>
</evidence>
<dbReference type="Gramene" id="OB03G37690.1">
    <property type="protein sequence ID" value="OB03G37690.1"/>
    <property type="gene ID" value="OB03G37690"/>
</dbReference>
<dbReference type="Proteomes" id="UP000006038">
    <property type="component" value="Chromosome 3"/>
</dbReference>
<proteinExistence type="predicted"/>
<evidence type="ECO:0000256" key="1">
    <source>
        <dbReference type="SAM" id="MobiDB-lite"/>
    </source>
</evidence>
<protein>
    <submittedName>
        <fullName evidence="2">Uncharacterized protein</fullName>
    </submittedName>
</protein>
<keyword evidence="3" id="KW-1185">Reference proteome</keyword>
<name>J3LRU3_ORYBR</name>